<reference evidence="1 2" key="1">
    <citation type="submission" date="2023-03" db="EMBL/GenBank/DDBJ databases">
        <title>WGS of Gossypium arboreum.</title>
        <authorList>
            <person name="Yu D."/>
        </authorList>
    </citation>
    <scope>NUCLEOTIDE SEQUENCE [LARGE SCALE GENOMIC DNA]</scope>
    <source>
        <tissue evidence="1">Leaf</tissue>
    </source>
</reference>
<dbReference type="EMBL" id="JARKNE010000006">
    <property type="protein sequence ID" value="KAK5825905.1"/>
    <property type="molecule type" value="Genomic_DNA"/>
</dbReference>
<dbReference type="Proteomes" id="UP001358586">
    <property type="component" value="Chromosome 6"/>
</dbReference>
<evidence type="ECO:0000313" key="1">
    <source>
        <dbReference type="EMBL" id="KAK5825905.1"/>
    </source>
</evidence>
<evidence type="ECO:0000313" key="2">
    <source>
        <dbReference type="Proteomes" id="UP001358586"/>
    </source>
</evidence>
<protein>
    <submittedName>
        <fullName evidence="1">Uncharacterized protein</fullName>
    </submittedName>
</protein>
<gene>
    <name evidence="1" type="ORF">PVK06_020783</name>
</gene>
<proteinExistence type="predicted"/>
<accession>A0ABR0PNA9</accession>
<organism evidence="1 2">
    <name type="scientific">Gossypium arboreum</name>
    <name type="common">Tree cotton</name>
    <name type="synonym">Gossypium nanking</name>
    <dbReference type="NCBI Taxonomy" id="29729"/>
    <lineage>
        <taxon>Eukaryota</taxon>
        <taxon>Viridiplantae</taxon>
        <taxon>Streptophyta</taxon>
        <taxon>Embryophyta</taxon>
        <taxon>Tracheophyta</taxon>
        <taxon>Spermatophyta</taxon>
        <taxon>Magnoliopsida</taxon>
        <taxon>eudicotyledons</taxon>
        <taxon>Gunneridae</taxon>
        <taxon>Pentapetalae</taxon>
        <taxon>rosids</taxon>
        <taxon>malvids</taxon>
        <taxon>Malvales</taxon>
        <taxon>Malvaceae</taxon>
        <taxon>Malvoideae</taxon>
        <taxon>Gossypium</taxon>
    </lineage>
</organism>
<name>A0ABR0PNA9_GOSAR</name>
<comment type="caution">
    <text evidence="1">The sequence shown here is derived from an EMBL/GenBank/DDBJ whole genome shotgun (WGS) entry which is preliminary data.</text>
</comment>
<sequence length="90" mass="10073">MRGWKINKTLKRPSNCFKAMGNSWVSLAGFTKMATNLISSKLDNQAAKEQLTEETEGLDSSVHALQIELIGWDQLASWVVFDLDGRSLLM</sequence>
<keyword evidence="2" id="KW-1185">Reference proteome</keyword>